<dbReference type="InterPro" id="IPR059000">
    <property type="entry name" value="ATPase_P-type_domA"/>
</dbReference>
<feature type="transmembrane region" description="Helical" evidence="7">
    <location>
        <begin position="360"/>
        <end position="378"/>
    </location>
</feature>
<dbReference type="Gene3D" id="3.40.50.1000">
    <property type="entry name" value="HAD superfamily/HAD-like"/>
    <property type="match status" value="1"/>
</dbReference>
<gene>
    <name evidence="9" type="ORF">BS47DRAFT_1391242</name>
</gene>
<dbReference type="PRINTS" id="PR00119">
    <property type="entry name" value="CATATPASE"/>
</dbReference>
<dbReference type="InterPro" id="IPR001757">
    <property type="entry name" value="P_typ_ATPase"/>
</dbReference>
<dbReference type="SFLD" id="SFLDS00003">
    <property type="entry name" value="Haloacid_Dehalogenase"/>
    <property type="match status" value="1"/>
</dbReference>
<keyword evidence="5 7" id="KW-1133">Transmembrane helix</keyword>
<dbReference type="OrthoDB" id="432719at2759"/>
<dbReference type="PROSITE" id="PS00154">
    <property type="entry name" value="ATPASE_E1_E2"/>
    <property type="match status" value="1"/>
</dbReference>
<evidence type="ECO:0000256" key="6">
    <source>
        <dbReference type="ARBA" id="ARBA00023136"/>
    </source>
</evidence>
<proteinExistence type="predicted"/>
<feature type="domain" description="HMA" evidence="8">
    <location>
        <begin position="198"/>
        <end position="265"/>
    </location>
</feature>
<dbReference type="InterPro" id="IPR036412">
    <property type="entry name" value="HAD-like_sf"/>
</dbReference>
<dbReference type="GO" id="GO:0046872">
    <property type="term" value="F:metal ion binding"/>
    <property type="evidence" value="ECO:0007669"/>
    <property type="project" value="UniProtKB-KW"/>
</dbReference>
<sequence>MAKVWKGMDMSLILLGDHQQPIETELKKTCGQRHIAEISGSGWIEVGGAGAPESKVIVVDADRRLYGRATGLFRARPGVHGPVTYTLSSAPMDTIDYAECTAVRHTDRHIPLSQDAQDESTWACIAIICRVLWFCASVIKGSCTNDDSPFLMSLQKCCCGAQCGPKPSIDKSSKSSKVEASECYDIDEIERSGCGQTRPMMMSVQGMDCQACAIRLTKALLTLPSVADLKVSLFSGQATLTYLDGAITPENIARRATILTGFRCEARAFTETTKDKRIAVQVSTTDTLLDAKLPAGVVIRSVQKHESGGAILELEYDAGITQPRDVVSAFASWHAVHIPRSPMDETDEAKKTLMSLLQRTIISVICCIPVLIFSWAPIPPRPIVYGSVSLVFTTIIQLYVAAPLYSSAFRSLFFQRTMDMDLLVVLSTTIAYIFSIIAFAMEAAHHPYLDEFFETPSLLVTLIMGGSLASAYASRRASSAIDSLASLQVRTVDLVDDDGVVAPLSNELIHIGDIVRVLPSATIPTDGFVVSGTSEVDESAITGESMPVEKQKGSKLIAGTLNLSGLLHMSVERLPSDNTVASITSLMREAQDSRLPVQDLSDHIASYFPAAILTLSIITFLAWVLVGFDGDILSLCHPSGRPHGDCDFSRCLCQARDSFKTIQAIQYIEKISVAVFDKTGTLTEGKLRVVRSHILRDDATQLVLGLTSNSHHPVANGVTAHLLAMSIPNDCDYTFTEFKDIQSIVGKGLEAMHANLPLRGGNPKWLGAEEDHTVHELLEEGLTPFVVMHGEEIIAAFGLADIIRQGSQETIDLIRGGGAEVYIVSGDEQTVVNDVATRLGVPPDHAFGNCSPQTKQEHIKRLQTETRRGGGSSKVAFLGDGTNDSLALVQADIGISFGSGTDVALNAADVIILDPSNMARSIQTVRHISRGAVLRIKANFVWSFIYNLVAVLFAGGAFVHARISPQYAGLGELVSVMPVIFIAWTLWLLRV</sequence>
<keyword evidence="4" id="KW-1278">Translocase</keyword>
<dbReference type="FunFam" id="2.70.150.10:FF:000002">
    <property type="entry name" value="Copper-transporting ATPase 1, putative"/>
    <property type="match status" value="1"/>
</dbReference>
<accession>A0A9P6B2U3</accession>
<dbReference type="SFLD" id="SFLDF00027">
    <property type="entry name" value="p-type_atpase"/>
    <property type="match status" value="1"/>
</dbReference>
<feature type="transmembrane region" description="Helical" evidence="7">
    <location>
        <begin position="384"/>
        <end position="402"/>
    </location>
</feature>
<organism evidence="9 10">
    <name type="scientific">Hydnum rufescens UP504</name>
    <dbReference type="NCBI Taxonomy" id="1448309"/>
    <lineage>
        <taxon>Eukaryota</taxon>
        <taxon>Fungi</taxon>
        <taxon>Dikarya</taxon>
        <taxon>Basidiomycota</taxon>
        <taxon>Agaricomycotina</taxon>
        <taxon>Agaricomycetes</taxon>
        <taxon>Cantharellales</taxon>
        <taxon>Hydnaceae</taxon>
        <taxon>Hydnum</taxon>
    </lineage>
</organism>
<dbReference type="InterPro" id="IPR023214">
    <property type="entry name" value="HAD_sf"/>
</dbReference>
<dbReference type="PANTHER" id="PTHR46594">
    <property type="entry name" value="P-TYPE CATION-TRANSPORTING ATPASE"/>
    <property type="match status" value="1"/>
</dbReference>
<evidence type="ECO:0000256" key="5">
    <source>
        <dbReference type="ARBA" id="ARBA00022989"/>
    </source>
</evidence>
<evidence type="ECO:0000313" key="10">
    <source>
        <dbReference type="Proteomes" id="UP000886523"/>
    </source>
</evidence>
<dbReference type="SFLD" id="SFLDG00002">
    <property type="entry name" value="C1.7:_P-type_atpase_like"/>
    <property type="match status" value="1"/>
</dbReference>
<evidence type="ECO:0000256" key="7">
    <source>
        <dbReference type="SAM" id="Phobius"/>
    </source>
</evidence>
<feature type="transmembrane region" description="Helical" evidence="7">
    <location>
        <begin position="453"/>
        <end position="473"/>
    </location>
</feature>
<keyword evidence="6 7" id="KW-0472">Membrane</keyword>
<dbReference type="Pfam" id="PF00403">
    <property type="entry name" value="HMA"/>
    <property type="match status" value="1"/>
</dbReference>
<keyword evidence="10" id="KW-1185">Reference proteome</keyword>
<dbReference type="Pfam" id="PF00702">
    <property type="entry name" value="Hydrolase"/>
    <property type="match status" value="1"/>
</dbReference>
<dbReference type="PROSITE" id="PS50846">
    <property type="entry name" value="HMA_2"/>
    <property type="match status" value="1"/>
</dbReference>
<evidence type="ECO:0000256" key="1">
    <source>
        <dbReference type="ARBA" id="ARBA00004370"/>
    </source>
</evidence>
<dbReference type="SUPFAM" id="SSF56784">
    <property type="entry name" value="HAD-like"/>
    <property type="match status" value="1"/>
</dbReference>
<dbReference type="NCBIfam" id="TIGR01494">
    <property type="entry name" value="ATPase_P-type"/>
    <property type="match status" value="2"/>
</dbReference>
<dbReference type="InterPro" id="IPR023299">
    <property type="entry name" value="ATPase_P-typ_cyto_dom_N"/>
</dbReference>
<dbReference type="Gene3D" id="3.30.70.100">
    <property type="match status" value="1"/>
</dbReference>
<feature type="transmembrane region" description="Helical" evidence="7">
    <location>
        <begin position="604"/>
        <end position="626"/>
    </location>
</feature>
<dbReference type="InterPro" id="IPR044492">
    <property type="entry name" value="P_typ_ATPase_HD_dom"/>
</dbReference>
<dbReference type="SUPFAM" id="SSF55008">
    <property type="entry name" value="HMA, heavy metal-associated domain"/>
    <property type="match status" value="1"/>
</dbReference>
<reference evidence="9" key="1">
    <citation type="journal article" date="2020" name="Nat. Commun.">
        <title>Large-scale genome sequencing of mycorrhizal fungi provides insights into the early evolution of symbiotic traits.</title>
        <authorList>
            <person name="Miyauchi S."/>
            <person name="Kiss E."/>
            <person name="Kuo A."/>
            <person name="Drula E."/>
            <person name="Kohler A."/>
            <person name="Sanchez-Garcia M."/>
            <person name="Morin E."/>
            <person name="Andreopoulos B."/>
            <person name="Barry K.W."/>
            <person name="Bonito G."/>
            <person name="Buee M."/>
            <person name="Carver A."/>
            <person name="Chen C."/>
            <person name="Cichocki N."/>
            <person name="Clum A."/>
            <person name="Culley D."/>
            <person name="Crous P.W."/>
            <person name="Fauchery L."/>
            <person name="Girlanda M."/>
            <person name="Hayes R.D."/>
            <person name="Keri Z."/>
            <person name="LaButti K."/>
            <person name="Lipzen A."/>
            <person name="Lombard V."/>
            <person name="Magnuson J."/>
            <person name="Maillard F."/>
            <person name="Murat C."/>
            <person name="Nolan M."/>
            <person name="Ohm R.A."/>
            <person name="Pangilinan J."/>
            <person name="Pereira M.F."/>
            <person name="Perotto S."/>
            <person name="Peter M."/>
            <person name="Pfister S."/>
            <person name="Riley R."/>
            <person name="Sitrit Y."/>
            <person name="Stielow J.B."/>
            <person name="Szollosi G."/>
            <person name="Zifcakova L."/>
            <person name="Stursova M."/>
            <person name="Spatafora J.W."/>
            <person name="Tedersoo L."/>
            <person name="Vaario L.M."/>
            <person name="Yamada A."/>
            <person name="Yan M."/>
            <person name="Wang P."/>
            <person name="Xu J."/>
            <person name="Bruns T."/>
            <person name="Baldrian P."/>
            <person name="Vilgalys R."/>
            <person name="Dunand C."/>
            <person name="Henrissat B."/>
            <person name="Grigoriev I.V."/>
            <person name="Hibbett D."/>
            <person name="Nagy L.G."/>
            <person name="Martin F.M."/>
        </authorList>
    </citation>
    <scope>NUCLEOTIDE SEQUENCE</scope>
    <source>
        <strain evidence="9">UP504</strain>
    </source>
</reference>
<dbReference type="InterPro" id="IPR018303">
    <property type="entry name" value="ATPase_P-typ_P_site"/>
</dbReference>
<dbReference type="SUPFAM" id="SSF81653">
    <property type="entry name" value="Calcium ATPase, transduction domain A"/>
    <property type="match status" value="1"/>
</dbReference>
<dbReference type="AlphaFoldDB" id="A0A9P6B2U3"/>
<dbReference type="PROSITE" id="PS01047">
    <property type="entry name" value="HMA_1"/>
    <property type="match status" value="1"/>
</dbReference>
<feature type="transmembrane region" description="Helical" evidence="7">
    <location>
        <begin position="940"/>
        <end position="960"/>
    </location>
</feature>
<dbReference type="EMBL" id="MU128945">
    <property type="protein sequence ID" value="KAF9515925.1"/>
    <property type="molecule type" value="Genomic_DNA"/>
</dbReference>
<dbReference type="PANTHER" id="PTHR46594:SF4">
    <property type="entry name" value="P-TYPE CATION-TRANSPORTING ATPASE"/>
    <property type="match status" value="1"/>
</dbReference>
<evidence type="ECO:0000256" key="4">
    <source>
        <dbReference type="ARBA" id="ARBA00022967"/>
    </source>
</evidence>
<dbReference type="InterPro" id="IPR036163">
    <property type="entry name" value="HMA_dom_sf"/>
</dbReference>
<evidence type="ECO:0000256" key="2">
    <source>
        <dbReference type="ARBA" id="ARBA00022692"/>
    </source>
</evidence>
<evidence type="ECO:0000259" key="8">
    <source>
        <dbReference type="PROSITE" id="PS50846"/>
    </source>
</evidence>
<name>A0A9P6B2U3_9AGAM</name>
<dbReference type="Gene3D" id="3.40.1110.10">
    <property type="entry name" value="Calcium-transporting ATPase, cytoplasmic domain N"/>
    <property type="match status" value="1"/>
</dbReference>
<evidence type="ECO:0000256" key="3">
    <source>
        <dbReference type="ARBA" id="ARBA00022723"/>
    </source>
</evidence>
<feature type="transmembrane region" description="Helical" evidence="7">
    <location>
        <begin position="967"/>
        <end position="989"/>
    </location>
</feature>
<comment type="subcellular location">
    <subcellularLocation>
        <location evidence="1">Membrane</location>
    </subcellularLocation>
</comment>
<dbReference type="InterPro" id="IPR006121">
    <property type="entry name" value="HMA_dom"/>
</dbReference>
<dbReference type="Pfam" id="PF00122">
    <property type="entry name" value="E1-E2_ATPase"/>
    <property type="match status" value="1"/>
</dbReference>
<dbReference type="GO" id="GO:0016020">
    <property type="term" value="C:membrane"/>
    <property type="evidence" value="ECO:0007669"/>
    <property type="project" value="UniProtKB-SubCell"/>
</dbReference>
<keyword evidence="2 7" id="KW-0812">Transmembrane</keyword>
<dbReference type="InterPro" id="IPR017969">
    <property type="entry name" value="Heavy-metal-associated_CS"/>
</dbReference>
<dbReference type="Proteomes" id="UP000886523">
    <property type="component" value="Unassembled WGS sequence"/>
</dbReference>
<comment type="caution">
    <text evidence="9">The sequence shown here is derived from an EMBL/GenBank/DDBJ whole genome shotgun (WGS) entry which is preliminary data.</text>
</comment>
<dbReference type="CDD" id="cd00371">
    <property type="entry name" value="HMA"/>
    <property type="match status" value="1"/>
</dbReference>
<dbReference type="Gene3D" id="2.70.150.10">
    <property type="entry name" value="Calcium-transporting ATPase, cytoplasmic transduction domain A"/>
    <property type="match status" value="1"/>
</dbReference>
<dbReference type="InterPro" id="IPR008250">
    <property type="entry name" value="ATPase_P-typ_transduc_dom_A_sf"/>
</dbReference>
<dbReference type="GO" id="GO:0016887">
    <property type="term" value="F:ATP hydrolysis activity"/>
    <property type="evidence" value="ECO:0007669"/>
    <property type="project" value="InterPro"/>
</dbReference>
<protein>
    <recommendedName>
        <fullName evidence="8">HMA domain-containing protein</fullName>
    </recommendedName>
</protein>
<keyword evidence="3" id="KW-0479">Metal-binding</keyword>
<evidence type="ECO:0000313" key="9">
    <source>
        <dbReference type="EMBL" id="KAF9515925.1"/>
    </source>
</evidence>
<dbReference type="GO" id="GO:0005524">
    <property type="term" value="F:ATP binding"/>
    <property type="evidence" value="ECO:0007669"/>
    <property type="project" value="InterPro"/>
</dbReference>
<feature type="transmembrane region" description="Helical" evidence="7">
    <location>
        <begin position="422"/>
        <end position="441"/>
    </location>
</feature>